<dbReference type="EC" id="4.6.1.18" evidence="4"/>
<evidence type="ECO:0000256" key="11">
    <source>
        <dbReference type="ARBA" id="ARBA00023239"/>
    </source>
</evidence>
<dbReference type="GO" id="GO:0004522">
    <property type="term" value="F:ribonuclease A activity"/>
    <property type="evidence" value="ECO:0007669"/>
    <property type="project" value="UniProtKB-EC"/>
</dbReference>
<keyword evidence="10" id="KW-1015">Disulfide bond</keyword>
<evidence type="ECO:0000256" key="12">
    <source>
        <dbReference type="ARBA" id="ARBA00025216"/>
    </source>
</evidence>
<dbReference type="GO" id="GO:0005576">
    <property type="term" value="C:extracellular region"/>
    <property type="evidence" value="ECO:0007669"/>
    <property type="project" value="UniProtKB-SubCell"/>
</dbReference>
<dbReference type="SUPFAM" id="SSF54076">
    <property type="entry name" value="RNase A-like"/>
    <property type="match status" value="1"/>
</dbReference>
<dbReference type="Proteomes" id="UP000234681">
    <property type="component" value="Chromosome 15"/>
</dbReference>
<dbReference type="InterPro" id="IPR036816">
    <property type="entry name" value="RNaseA-like_dom_sf"/>
</dbReference>
<evidence type="ECO:0000256" key="16">
    <source>
        <dbReference type="SAM" id="MobiDB-lite"/>
    </source>
</evidence>
<dbReference type="EMBL" id="CH474040">
    <property type="protein sequence ID" value="EDL88443.1"/>
    <property type="molecule type" value="Genomic_DNA"/>
</dbReference>
<comment type="subcellular location">
    <subcellularLocation>
        <location evidence="1">Secreted</location>
    </subcellularLocation>
</comment>
<dbReference type="GeneID" id="364304"/>
<dbReference type="OrthoDB" id="8573660at2759"/>
<sequence length="152" mass="16823">MGLEKSLFLFSLLVLVLGWVQPSLGGESRESSADKFKRQHMDTEGPSKSSPTYCNQMMKRQGMTKGSCKPVNTFVHEPLEDVQAICSQGQVTCKNGRNNCHKSSSTLRITDCRLKGSSKYPNCDYTTTDSQKHIIIACDGNPYVPVHFDASV</sequence>
<protein>
    <recommendedName>
        <fullName evidence="4">pancreatic ribonuclease</fullName>
        <ecNumber evidence="4">4.6.1.18</ecNumber>
    </recommendedName>
</protein>
<dbReference type="GO" id="GO:0016787">
    <property type="term" value="F:hydrolase activity"/>
    <property type="evidence" value="ECO:0007669"/>
    <property type="project" value="UniProtKB-KW"/>
</dbReference>
<dbReference type="CDD" id="cd06265">
    <property type="entry name" value="RNase_A_canonical"/>
    <property type="match status" value="1"/>
</dbReference>
<name>A6KED8_RAT</name>
<feature type="signal peptide" evidence="15">
    <location>
        <begin position="1"/>
        <end position="25"/>
    </location>
</feature>
<dbReference type="Gene3D" id="3.10.130.10">
    <property type="entry name" value="Ribonuclease A-like domain"/>
    <property type="match status" value="1"/>
</dbReference>
<feature type="compositionally biased region" description="Basic and acidic residues" evidence="16">
    <location>
        <begin position="27"/>
        <end position="45"/>
    </location>
</feature>
<dbReference type="PRINTS" id="PR00794">
    <property type="entry name" value="RIBONUCLEASE"/>
</dbReference>
<keyword evidence="7 15" id="KW-0732">Signal</keyword>
<evidence type="ECO:0000313" key="19">
    <source>
        <dbReference type="Proteomes" id="UP000234681"/>
    </source>
</evidence>
<evidence type="ECO:0000256" key="3">
    <source>
        <dbReference type="ARBA" id="ARBA00011245"/>
    </source>
</evidence>
<feature type="domain" description="Ribonuclease A-domain" evidence="17">
    <location>
        <begin position="29"/>
        <end position="152"/>
    </location>
</feature>
<keyword evidence="5" id="KW-0964">Secreted</keyword>
<dbReference type="PANTHER" id="PTHR11437:SF24">
    <property type="entry name" value="RIBONUCLEASE PANCREATIC"/>
    <property type="match status" value="1"/>
</dbReference>
<comment type="catalytic activity">
    <reaction evidence="13">
        <text>an [RNA] containing uridine + H2O = an [RNA]-3'-uridine-3'-phosphate + a 5'-hydroxy-ribonucleotide-3'-[RNA].</text>
        <dbReference type="EC" id="4.6.1.18"/>
    </reaction>
</comment>
<dbReference type="InterPro" id="IPR023411">
    <property type="entry name" value="RNaseA_AS"/>
</dbReference>
<keyword evidence="11" id="KW-0456">Lyase</keyword>
<feature type="region of interest" description="Disordered" evidence="16">
    <location>
        <begin position="25"/>
        <end position="52"/>
    </location>
</feature>
<evidence type="ECO:0000256" key="10">
    <source>
        <dbReference type="ARBA" id="ARBA00023157"/>
    </source>
</evidence>
<evidence type="ECO:0000313" key="18">
    <source>
        <dbReference type="EMBL" id="EDL88443.1"/>
    </source>
</evidence>
<organism evidence="18 19">
    <name type="scientific">Rattus norvegicus</name>
    <name type="common">Rat</name>
    <dbReference type="NCBI Taxonomy" id="10116"/>
    <lineage>
        <taxon>Eukaryota</taxon>
        <taxon>Metazoa</taxon>
        <taxon>Chordata</taxon>
        <taxon>Craniata</taxon>
        <taxon>Vertebrata</taxon>
        <taxon>Euteleostomi</taxon>
        <taxon>Mammalia</taxon>
        <taxon>Eutheria</taxon>
        <taxon>Euarchontoglires</taxon>
        <taxon>Glires</taxon>
        <taxon>Rodentia</taxon>
        <taxon>Myomorpha</taxon>
        <taxon>Muroidea</taxon>
        <taxon>Muridae</taxon>
        <taxon>Murinae</taxon>
        <taxon>Rattus</taxon>
    </lineage>
</organism>
<dbReference type="Pfam" id="PF00074">
    <property type="entry name" value="RnaseA"/>
    <property type="match status" value="1"/>
</dbReference>
<evidence type="ECO:0000256" key="6">
    <source>
        <dbReference type="ARBA" id="ARBA00022722"/>
    </source>
</evidence>
<evidence type="ECO:0000256" key="8">
    <source>
        <dbReference type="ARBA" id="ARBA00022759"/>
    </source>
</evidence>
<comment type="function">
    <text evidence="12">Endonuclease that catalyzes the cleavage of RNA on the 3' side of pyrimidine nucleotides. Acts on single-stranded and double-stranded RNA.</text>
</comment>
<feature type="chain" id="PRO_5039963292" description="pancreatic ribonuclease" evidence="15">
    <location>
        <begin position="26"/>
        <end position="152"/>
    </location>
</feature>
<comment type="catalytic activity">
    <reaction evidence="14">
        <text>an [RNA] containing cytidine + H2O = an [RNA]-3'-cytidine-3'-phosphate + a 5'-hydroxy-ribonucleotide-3'-[RNA].</text>
        <dbReference type="EC" id="4.6.1.18"/>
    </reaction>
</comment>
<evidence type="ECO:0000256" key="5">
    <source>
        <dbReference type="ARBA" id="ARBA00022525"/>
    </source>
</evidence>
<evidence type="ECO:0000256" key="2">
    <source>
        <dbReference type="ARBA" id="ARBA00005600"/>
    </source>
</evidence>
<evidence type="ECO:0000259" key="17">
    <source>
        <dbReference type="SMART" id="SM00092"/>
    </source>
</evidence>
<evidence type="ECO:0000313" key="20">
    <source>
        <dbReference type="RGD" id="3574"/>
    </source>
</evidence>
<dbReference type="InterPro" id="IPR001427">
    <property type="entry name" value="RNaseA"/>
</dbReference>
<comment type="similarity">
    <text evidence="2 15">Belongs to the pancreatic ribonuclease family.</text>
</comment>
<evidence type="ECO:0000256" key="13">
    <source>
        <dbReference type="ARBA" id="ARBA00034016"/>
    </source>
</evidence>
<dbReference type="SMR" id="A6KED8"/>
<dbReference type="SMART" id="SM00092">
    <property type="entry name" value="RNAse_Pc"/>
    <property type="match status" value="1"/>
</dbReference>
<comment type="subunit">
    <text evidence="3">Monomer.</text>
</comment>
<keyword evidence="6 15" id="KW-0540">Nuclease</keyword>
<reference evidence="18 19" key="1">
    <citation type="submission" date="2005-07" db="EMBL/GenBank/DDBJ databases">
        <authorList>
            <person name="Mural R.J."/>
            <person name="Li P.W."/>
            <person name="Adams M.D."/>
            <person name="Amanatides P.G."/>
            <person name="Baden-Tillson H."/>
            <person name="Barnstead M."/>
            <person name="Chin S.H."/>
            <person name="Dew I."/>
            <person name="Evans C.A."/>
            <person name="Ferriera S."/>
            <person name="Flanigan M."/>
            <person name="Fosler C."/>
            <person name="Glodek A."/>
            <person name="Gu Z."/>
            <person name="Holt R.A."/>
            <person name="Jennings D."/>
            <person name="Kraft C.L."/>
            <person name="Lu F."/>
            <person name="Nguyen T."/>
            <person name="Nusskern D.R."/>
            <person name="Pfannkoch C.M."/>
            <person name="Sitter C."/>
            <person name="Sutton G.G."/>
            <person name="Venter J.C."/>
            <person name="Wang Z."/>
            <person name="Woodage T."/>
            <person name="Zheng X.H."/>
            <person name="Zhong F."/>
        </authorList>
    </citation>
    <scope>NUCLEOTIDE SEQUENCE [LARGE SCALE GENOMIC DNA]</scope>
    <source>
        <strain>BN</strain>
        <strain evidence="19">Sprague-Dawley</strain>
    </source>
</reference>
<dbReference type="KEGG" id="rno:364304"/>
<dbReference type="PANTHER" id="PTHR11437">
    <property type="entry name" value="RIBONUCLEASE"/>
    <property type="match status" value="1"/>
</dbReference>
<dbReference type="CTD" id="6035"/>
<dbReference type="RefSeq" id="NP_001025075.2">
    <property type="nucleotide sequence ID" value="NM_001029904.2"/>
</dbReference>
<gene>
    <name evidence="18 20" type="primary">Rnase1</name>
    <name evidence="18" type="ORF">rCG_61155</name>
</gene>
<dbReference type="RGD" id="3574">
    <property type="gene designation" value="Rnase1"/>
</dbReference>
<dbReference type="InterPro" id="IPR023412">
    <property type="entry name" value="RNaseA_domain"/>
</dbReference>
<accession>A6KED8</accession>
<evidence type="ECO:0000256" key="7">
    <source>
        <dbReference type="ARBA" id="ARBA00022729"/>
    </source>
</evidence>
<dbReference type="OMA" id="CVQPSLG"/>
<dbReference type="PROSITE" id="PS00127">
    <property type="entry name" value="RNASE_PANCREATIC"/>
    <property type="match status" value="1"/>
</dbReference>
<evidence type="ECO:0000256" key="4">
    <source>
        <dbReference type="ARBA" id="ARBA00012569"/>
    </source>
</evidence>
<proteinExistence type="inferred from homology"/>
<dbReference type="AlphaFoldDB" id="A6KED8"/>
<dbReference type="FunFam" id="3.10.130.10:FF:000001">
    <property type="entry name" value="Ribonuclease pancreatic"/>
    <property type="match status" value="1"/>
</dbReference>
<dbReference type="GO" id="GO:0003676">
    <property type="term" value="F:nucleic acid binding"/>
    <property type="evidence" value="ECO:0007669"/>
    <property type="project" value="InterPro"/>
</dbReference>
<evidence type="ECO:0000256" key="14">
    <source>
        <dbReference type="ARBA" id="ARBA00034055"/>
    </source>
</evidence>
<evidence type="ECO:0000256" key="1">
    <source>
        <dbReference type="ARBA" id="ARBA00004613"/>
    </source>
</evidence>
<keyword evidence="8 15" id="KW-0255">Endonuclease</keyword>
<evidence type="ECO:0000256" key="15">
    <source>
        <dbReference type="RuleBase" id="RU000651"/>
    </source>
</evidence>
<evidence type="ECO:0000256" key="9">
    <source>
        <dbReference type="ARBA" id="ARBA00022801"/>
    </source>
</evidence>
<keyword evidence="9 15" id="KW-0378">Hydrolase</keyword>